<sequence length="112" mass="12144">MLDAPPANRDRAEWIAIAVLGSIAKDPSRLEQFLNVTGIAPRAVRSLADDPRFLAGVVDYVADEPALAAIIVSELSLHPADLSMAQYALRRPKIAEPSANVVRLPIPPRRVK</sequence>
<reference evidence="2" key="1">
    <citation type="journal article" date="2019" name="Int. J. Syst. Evol. Microbiol.">
        <title>The Global Catalogue of Microorganisms (GCM) 10K type strain sequencing project: providing services to taxonomists for standard genome sequencing and annotation.</title>
        <authorList>
            <consortium name="The Broad Institute Genomics Platform"/>
            <consortium name="The Broad Institute Genome Sequencing Center for Infectious Disease"/>
            <person name="Wu L."/>
            <person name="Ma J."/>
        </authorList>
    </citation>
    <scope>NUCLEOTIDE SEQUENCE [LARGE SCALE GENOMIC DNA]</scope>
    <source>
        <strain evidence="2">CCM 7435</strain>
    </source>
</reference>
<dbReference type="EMBL" id="JBHUHD010000001">
    <property type="protein sequence ID" value="MFD2142357.1"/>
    <property type="molecule type" value="Genomic_DNA"/>
</dbReference>
<name>A0ABW4Z147_9HYPH</name>
<evidence type="ECO:0000313" key="2">
    <source>
        <dbReference type="Proteomes" id="UP001597299"/>
    </source>
</evidence>
<proteinExistence type="predicted"/>
<comment type="caution">
    <text evidence="1">The sequence shown here is derived from an EMBL/GenBank/DDBJ whole genome shotgun (WGS) entry which is preliminary data.</text>
</comment>
<dbReference type="InterPro" id="IPR021955">
    <property type="entry name" value="DUF3572"/>
</dbReference>
<protein>
    <submittedName>
        <fullName evidence="1">DUF3572 family protein</fullName>
    </submittedName>
</protein>
<dbReference type="Proteomes" id="UP001597299">
    <property type="component" value="Unassembled WGS sequence"/>
</dbReference>
<evidence type="ECO:0000313" key="1">
    <source>
        <dbReference type="EMBL" id="MFD2142357.1"/>
    </source>
</evidence>
<keyword evidence="2" id="KW-1185">Reference proteome</keyword>
<dbReference type="RefSeq" id="WP_213354097.1">
    <property type="nucleotide sequence ID" value="NZ_JAHBGB010000037.1"/>
</dbReference>
<gene>
    <name evidence="1" type="ORF">ACFSNC_18275</name>
</gene>
<organism evidence="1 2">
    <name type="scientific">Ancylobacter oerskovii</name>
    <dbReference type="NCBI Taxonomy" id="459519"/>
    <lineage>
        <taxon>Bacteria</taxon>
        <taxon>Pseudomonadati</taxon>
        <taxon>Pseudomonadota</taxon>
        <taxon>Alphaproteobacteria</taxon>
        <taxon>Hyphomicrobiales</taxon>
        <taxon>Xanthobacteraceae</taxon>
        <taxon>Ancylobacter</taxon>
    </lineage>
</organism>
<dbReference type="Pfam" id="PF12096">
    <property type="entry name" value="DUF3572"/>
    <property type="match status" value="1"/>
</dbReference>
<accession>A0ABW4Z147</accession>